<keyword evidence="5" id="KW-1185">Reference proteome</keyword>
<reference evidence="4 5" key="1">
    <citation type="submission" date="2023-08" db="EMBL/GenBank/DDBJ databases">
        <title>Genome sequence of Thermaerobacter compostii strain Ins1, a spore-forming filamentous bacterium isolated from a deep geothermal reservoir.</title>
        <authorList>
            <person name="Bregnard D."/>
            <person name="Gonzalez D."/>
            <person name="Junier P."/>
        </authorList>
    </citation>
    <scope>NUCLEOTIDE SEQUENCE [LARGE SCALE GENOMIC DNA]</scope>
    <source>
        <strain evidence="4 5">Ins1</strain>
    </source>
</reference>
<evidence type="ECO:0000256" key="1">
    <source>
        <dbReference type="SAM" id="MobiDB-lite"/>
    </source>
</evidence>
<dbReference type="Proteomes" id="UP001304683">
    <property type="component" value="Chromosome"/>
</dbReference>
<evidence type="ECO:0000313" key="5">
    <source>
        <dbReference type="Proteomes" id="UP001304683"/>
    </source>
</evidence>
<protein>
    <submittedName>
        <fullName evidence="4">SHOCT domain-containing protein</fullName>
    </submittedName>
</protein>
<dbReference type="Pfam" id="PF09851">
    <property type="entry name" value="SHOCT"/>
    <property type="match status" value="1"/>
</dbReference>
<dbReference type="InterPro" id="IPR018649">
    <property type="entry name" value="SHOCT"/>
</dbReference>
<evidence type="ECO:0000259" key="3">
    <source>
        <dbReference type="Pfam" id="PF14472"/>
    </source>
</evidence>
<dbReference type="Pfam" id="PF14472">
    <property type="entry name" value="DUF4429"/>
    <property type="match status" value="1"/>
</dbReference>
<name>A0ABZ0QS22_9FIRM</name>
<organism evidence="4 5">
    <name type="scientific">Thermaerobacter composti</name>
    <dbReference type="NCBI Taxonomy" id="554949"/>
    <lineage>
        <taxon>Bacteria</taxon>
        <taxon>Bacillati</taxon>
        <taxon>Bacillota</taxon>
        <taxon>Clostridia</taxon>
        <taxon>Eubacteriales</taxon>
        <taxon>Clostridiales Family XVII. Incertae Sedis</taxon>
        <taxon>Thermaerobacter</taxon>
    </lineage>
</organism>
<evidence type="ECO:0000259" key="2">
    <source>
        <dbReference type="Pfam" id="PF09851"/>
    </source>
</evidence>
<dbReference type="RefSeq" id="WP_318751537.1">
    <property type="nucleotide sequence ID" value="NZ_CP132508.1"/>
</dbReference>
<gene>
    <name evidence="4" type="ORF">Q5761_05930</name>
</gene>
<sequence length="211" mass="23637">MASTSGPGFLQKVGKYLKDLEEEGRRRQAEHERKKREREEEERRKQEEREKAAIAALGIDPEGAFRAVGANGELVVTPKKVVIVRRGILQGHRGNKEIAIKSITAVQLKRAGTVFSGYLQIAYSGSTESKSYSIFDAAKDENTVMFTKDQEEAFLRAKELIEQYREQAAPMPHPTATTSTADELAKLADLVERGFLTRDEFEAKKKQLLGP</sequence>
<dbReference type="EMBL" id="CP132508">
    <property type="protein sequence ID" value="WPD20166.1"/>
    <property type="molecule type" value="Genomic_DNA"/>
</dbReference>
<feature type="region of interest" description="Disordered" evidence="1">
    <location>
        <begin position="20"/>
        <end position="49"/>
    </location>
</feature>
<evidence type="ECO:0000313" key="4">
    <source>
        <dbReference type="EMBL" id="WPD20166.1"/>
    </source>
</evidence>
<dbReference type="InterPro" id="IPR027860">
    <property type="entry name" value="DUF4429"/>
</dbReference>
<feature type="domain" description="SHOCT" evidence="2">
    <location>
        <begin position="182"/>
        <end position="209"/>
    </location>
</feature>
<proteinExistence type="predicted"/>
<accession>A0ABZ0QS22</accession>
<feature type="domain" description="DUF4429" evidence="3">
    <location>
        <begin position="89"/>
        <end position="157"/>
    </location>
</feature>